<evidence type="ECO:0000313" key="1">
    <source>
        <dbReference type="Proteomes" id="UP000515151"/>
    </source>
</evidence>
<accession>A0A6P8BU09</accession>
<dbReference type="OrthoDB" id="1925304at2759"/>
<reference evidence="1" key="1">
    <citation type="journal article" date="2020" name="Plant Biotechnol. J.">
        <title>The pomegranate (Punica granatum L.) draft genome dissects genetic divergence between soft- and hard-seeded cultivars.</title>
        <authorList>
            <person name="Luo X."/>
            <person name="Li H."/>
            <person name="Wu Z."/>
            <person name="Yao W."/>
            <person name="Zhao P."/>
            <person name="Cao D."/>
            <person name="Yu H."/>
            <person name="Li K."/>
            <person name="Poudel K."/>
            <person name="Zhao D."/>
            <person name="Zhang F."/>
            <person name="Xia X."/>
            <person name="Chen L."/>
            <person name="Wang Q."/>
            <person name="Jing D."/>
            <person name="Cao S."/>
        </authorList>
    </citation>
    <scope>NUCLEOTIDE SEQUENCE [LARGE SCALE GENOMIC DNA]</scope>
    <source>
        <strain evidence="1">cv. Tunisia</strain>
    </source>
</reference>
<gene>
    <name evidence="2" type="primary">LOC116189025</name>
</gene>
<dbReference type="AlphaFoldDB" id="A0A6P8BU09"/>
<dbReference type="RefSeq" id="XP_031374367.1">
    <property type="nucleotide sequence ID" value="XM_031518507.1"/>
</dbReference>
<evidence type="ECO:0000313" key="2">
    <source>
        <dbReference type="RefSeq" id="XP_031374367.1"/>
    </source>
</evidence>
<sequence>MLDKNAINKIISNIKFRNTGQKLLHLAAKLSPYPELSSISCPALQMQRELLWFQAVEEFVHPSVRLLYDKKRPNSSRAVYEGTHEVTPRCRAMVEGHRKLLHGCIHPHSYRHFCSNFHSSWRKCRRQRHPAVSKRASLHVVCCVRCASSLFLYNCHLNVLVYPYGTVCGRRFPPSAPEEVDIRICVLVPCHSNHAGGIRSSTVYGPK</sequence>
<name>A0A6P8BU09_PUNGR</name>
<keyword evidence="1" id="KW-1185">Reference proteome</keyword>
<organism evidence="1 2">
    <name type="scientific">Punica granatum</name>
    <name type="common">Pomegranate</name>
    <dbReference type="NCBI Taxonomy" id="22663"/>
    <lineage>
        <taxon>Eukaryota</taxon>
        <taxon>Viridiplantae</taxon>
        <taxon>Streptophyta</taxon>
        <taxon>Embryophyta</taxon>
        <taxon>Tracheophyta</taxon>
        <taxon>Spermatophyta</taxon>
        <taxon>Magnoliopsida</taxon>
        <taxon>eudicotyledons</taxon>
        <taxon>Gunneridae</taxon>
        <taxon>Pentapetalae</taxon>
        <taxon>rosids</taxon>
        <taxon>malvids</taxon>
        <taxon>Myrtales</taxon>
        <taxon>Lythraceae</taxon>
        <taxon>Punica</taxon>
    </lineage>
</organism>
<dbReference type="Proteomes" id="UP000515151">
    <property type="component" value="Chromosome 8"/>
</dbReference>
<reference evidence="2" key="2">
    <citation type="submission" date="2025-08" db="UniProtKB">
        <authorList>
            <consortium name="RefSeq"/>
        </authorList>
    </citation>
    <scope>IDENTIFICATION</scope>
    <source>
        <tissue evidence="2">Leaf</tissue>
    </source>
</reference>
<proteinExistence type="predicted"/>
<dbReference type="GeneID" id="116189025"/>
<protein>
    <submittedName>
        <fullName evidence="2">Uncharacterized protein LOC116189025</fullName>
    </submittedName>
</protein>